<dbReference type="RefSeq" id="WP_242779035.1">
    <property type="nucleotide sequence ID" value="NZ_JALDAY010000024.1"/>
</dbReference>
<feature type="region of interest" description="Disordered" evidence="1">
    <location>
        <begin position="27"/>
        <end position="78"/>
    </location>
</feature>
<proteinExistence type="predicted"/>
<evidence type="ECO:0008006" key="4">
    <source>
        <dbReference type="Google" id="ProtNLM"/>
    </source>
</evidence>
<keyword evidence="3" id="KW-1185">Reference proteome</keyword>
<feature type="compositionally biased region" description="Basic and acidic residues" evidence="1">
    <location>
        <begin position="210"/>
        <end position="225"/>
    </location>
</feature>
<feature type="compositionally biased region" description="Basic and acidic residues" evidence="1">
    <location>
        <begin position="257"/>
        <end position="276"/>
    </location>
</feature>
<sequence>MRRPAQQPYGPVASTAWTHPYRGIRGLGVFYNSGTPGTDPSTPPAVPSPAELAARAGQQPPATPPAPAVPPAPATDPAEVKVEFTQRRLNKIMADEKEEGRRAAFRTVAEAAGIDPDSFDPAQFGDIFKQAEQARQQQLSEEQRRLEEVERREQAIQAREDAAAAKEKAAQDRDRASRIRAALVTLGATGADLEDAAALLRVPDDASDDDITKAAEELKGRRKEMFGAAPDPQTLPPAPSGGPAGGNAPRTPSSSKDAVRDAARERAERMGLRRTA</sequence>
<gene>
    <name evidence="2" type="ORF">MQP27_49365</name>
</gene>
<comment type="caution">
    <text evidence="2">The sequence shown here is derived from an EMBL/GenBank/DDBJ whole genome shotgun (WGS) entry which is preliminary data.</text>
</comment>
<feature type="compositionally biased region" description="Basic and acidic residues" evidence="1">
    <location>
        <begin position="141"/>
        <end position="153"/>
    </location>
</feature>
<name>A0ABS9YQX0_9ACTN</name>
<feature type="region of interest" description="Disordered" evidence="1">
    <location>
        <begin position="132"/>
        <end position="153"/>
    </location>
</feature>
<dbReference type="EMBL" id="JALDAY010000024">
    <property type="protein sequence ID" value="MCI3279101.1"/>
    <property type="molecule type" value="Genomic_DNA"/>
</dbReference>
<evidence type="ECO:0000313" key="3">
    <source>
        <dbReference type="Proteomes" id="UP001165269"/>
    </source>
</evidence>
<feature type="region of interest" description="Disordered" evidence="1">
    <location>
        <begin position="202"/>
        <end position="276"/>
    </location>
</feature>
<reference evidence="2" key="1">
    <citation type="submission" date="2022-03" db="EMBL/GenBank/DDBJ databases">
        <title>Streptomyces 7R015 and 7R016 isolated from Barleria lupulina in Thailand.</title>
        <authorList>
            <person name="Kanchanasin P."/>
            <person name="Phongsopitanun W."/>
            <person name="Tanasupawat S."/>
        </authorList>
    </citation>
    <scope>NUCLEOTIDE SEQUENCE</scope>
    <source>
        <strain evidence="2">7R015</strain>
    </source>
</reference>
<evidence type="ECO:0000256" key="1">
    <source>
        <dbReference type="SAM" id="MobiDB-lite"/>
    </source>
</evidence>
<organism evidence="2 3">
    <name type="scientific">Streptomyces cylindrosporus</name>
    <dbReference type="NCBI Taxonomy" id="2927583"/>
    <lineage>
        <taxon>Bacteria</taxon>
        <taxon>Bacillati</taxon>
        <taxon>Actinomycetota</taxon>
        <taxon>Actinomycetes</taxon>
        <taxon>Kitasatosporales</taxon>
        <taxon>Streptomycetaceae</taxon>
        <taxon>Streptomyces</taxon>
    </lineage>
</organism>
<evidence type="ECO:0000313" key="2">
    <source>
        <dbReference type="EMBL" id="MCI3279101.1"/>
    </source>
</evidence>
<dbReference type="Proteomes" id="UP001165269">
    <property type="component" value="Unassembled WGS sequence"/>
</dbReference>
<feature type="compositionally biased region" description="Pro residues" evidence="1">
    <location>
        <begin position="61"/>
        <end position="74"/>
    </location>
</feature>
<protein>
    <recommendedName>
        <fullName evidence="4">Scaffolding protein</fullName>
    </recommendedName>
</protein>
<accession>A0ABS9YQX0</accession>